<comment type="caution">
    <text evidence="2">The sequence shown here is derived from an EMBL/GenBank/DDBJ whole genome shotgun (WGS) entry which is preliminary data.</text>
</comment>
<evidence type="ECO:0000313" key="2">
    <source>
        <dbReference type="EMBL" id="CAD8059159.1"/>
    </source>
</evidence>
<dbReference type="AlphaFoldDB" id="A0A8S1KUT2"/>
<reference evidence="2" key="1">
    <citation type="submission" date="2021-01" db="EMBL/GenBank/DDBJ databases">
        <authorList>
            <consortium name="Genoscope - CEA"/>
            <person name="William W."/>
        </authorList>
    </citation>
    <scope>NUCLEOTIDE SEQUENCE</scope>
</reference>
<gene>
    <name evidence="2" type="ORF">PPRIM_AZ9-3.1.T0280261</name>
</gene>
<feature type="transmembrane region" description="Helical" evidence="1">
    <location>
        <begin position="58"/>
        <end position="78"/>
    </location>
</feature>
<sequence length="480" mass="56659">MEQMSKYTLKFKAKEIEEKYQAQSYQKHLKPLFYGLLIMALSLNTLQLAINAQKDNLVIPYINMGFIIICLIGLYVMYKIEGLTAKIITITNAYSLSLQFNFSSETTQGQEYYLYGCNFSLIQAVIYFSTDFHLSCPSLLLHIIFRQTSTILLTNKIDVQSLSLSMATAILITCVLYMCNKAYRIQFLMNYQQDTINNQLHKLINKPFSKIQFNEKKLQIDVQTTAFHEQFEDYNNEYCTGCNVRSFIRNCIINNMTLEQALISSQVKFDESFEVKLQRKKVKIRLCQYNIDNSIILIQESVQKDPIQYKKVSQNLQQSLFKQFNAIRKTPQNQQFQFGTLSILMLRQFQIRTINIRKLIKNLMSIYLISKKIKLNFNGDYTIKIRTYGHLIKIFLIQVFYILQDLEYQQNYLEEISILNLETCVQIKLTINDQFPFFPLYLRNYFIEQTAPYLLLNPLNYNLEFQFSKIIPFNDVNLEY</sequence>
<feature type="transmembrane region" description="Helical" evidence="1">
    <location>
        <begin position="162"/>
        <end position="179"/>
    </location>
</feature>
<proteinExistence type="predicted"/>
<dbReference type="Proteomes" id="UP000688137">
    <property type="component" value="Unassembled WGS sequence"/>
</dbReference>
<keyword evidence="3" id="KW-1185">Reference proteome</keyword>
<protein>
    <recommendedName>
        <fullName evidence="4">Transmembrane protein</fullName>
    </recommendedName>
</protein>
<keyword evidence="1" id="KW-0812">Transmembrane</keyword>
<organism evidence="2 3">
    <name type="scientific">Paramecium primaurelia</name>
    <dbReference type="NCBI Taxonomy" id="5886"/>
    <lineage>
        <taxon>Eukaryota</taxon>
        <taxon>Sar</taxon>
        <taxon>Alveolata</taxon>
        <taxon>Ciliophora</taxon>
        <taxon>Intramacronucleata</taxon>
        <taxon>Oligohymenophorea</taxon>
        <taxon>Peniculida</taxon>
        <taxon>Parameciidae</taxon>
        <taxon>Paramecium</taxon>
    </lineage>
</organism>
<evidence type="ECO:0000256" key="1">
    <source>
        <dbReference type="SAM" id="Phobius"/>
    </source>
</evidence>
<feature type="transmembrane region" description="Helical" evidence="1">
    <location>
        <begin position="32"/>
        <end position="52"/>
    </location>
</feature>
<name>A0A8S1KUT2_PARPR</name>
<keyword evidence="1" id="KW-0472">Membrane</keyword>
<evidence type="ECO:0000313" key="3">
    <source>
        <dbReference type="Proteomes" id="UP000688137"/>
    </source>
</evidence>
<dbReference type="EMBL" id="CAJJDM010000027">
    <property type="protein sequence ID" value="CAD8059159.1"/>
    <property type="molecule type" value="Genomic_DNA"/>
</dbReference>
<dbReference type="OMA" id="DYTIKIR"/>
<accession>A0A8S1KUT2</accession>
<evidence type="ECO:0008006" key="4">
    <source>
        <dbReference type="Google" id="ProtNLM"/>
    </source>
</evidence>
<keyword evidence="1" id="KW-1133">Transmembrane helix</keyword>